<dbReference type="InterPro" id="IPR011060">
    <property type="entry name" value="RibuloseP-bd_barrel"/>
</dbReference>
<keyword evidence="12" id="KW-1185">Reference proteome</keyword>
<dbReference type="RefSeq" id="WP_377065840.1">
    <property type="nucleotide sequence ID" value="NZ_JBHMEC010000001.1"/>
</dbReference>
<sequence length="247" mass="26466">MIIYPTLEILDGKCVSLTRGRLDEPVLWHVDPVETARRFARAGAEWMHLTDLNGLKGGDANNDLIQEIIRAAGIPVQLGGGFRSRDAVTGWIDRGAGRIVVGTLAAQDPDCVRELAKYHPDQIVVAVDVFQGRLMTHGWQSPSAIDAGDFIAAFDEAPLAGILVTDIDADIEDSDGSLGVISGLATLTRHPVIARGTVRSVDDVARLRYIPNISGTLIGRALMARDIDLGEALALARPSAEPTAEFL</sequence>
<accession>A0ABV5HUS9</accession>
<dbReference type="InterPro" id="IPR013785">
    <property type="entry name" value="Aldolase_TIM"/>
</dbReference>
<dbReference type="SUPFAM" id="SSF51366">
    <property type="entry name" value="Ribulose-phoshate binding barrel"/>
    <property type="match status" value="1"/>
</dbReference>
<keyword evidence="5 9" id="KW-0963">Cytoplasm</keyword>
<comment type="pathway">
    <text evidence="3 9">Amino-acid biosynthesis; L-histidine biosynthesis; L-histidine from 5-phospho-alpha-D-ribose 1-diphosphate: step 4/9.</text>
</comment>
<evidence type="ECO:0000256" key="5">
    <source>
        <dbReference type="ARBA" id="ARBA00022490"/>
    </source>
</evidence>
<comment type="caution">
    <text evidence="11">The sequence shown here is derived from an EMBL/GenBank/DDBJ whole genome shotgun (WGS) entry which is preliminary data.</text>
</comment>
<name>A0ABV5HUS9_9RHOB</name>
<dbReference type="Proteomes" id="UP001589670">
    <property type="component" value="Unassembled WGS sequence"/>
</dbReference>
<dbReference type="InterPro" id="IPR006062">
    <property type="entry name" value="His_biosynth"/>
</dbReference>
<evidence type="ECO:0000313" key="11">
    <source>
        <dbReference type="EMBL" id="MFB9148176.1"/>
    </source>
</evidence>
<dbReference type="GO" id="GO:0016853">
    <property type="term" value="F:isomerase activity"/>
    <property type="evidence" value="ECO:0007669"/>
    <property type="project" value="UniProtKB-KW"/>
</dbReference>
<dbReference type="InterPro" id="IPR044524">
    <property type="entry name" value="Isoase_HisA-like"/>
</dbReference>
<feature type="active site" description="Proton acceptor" evidence="9">
    <location>
        <position position="8"/>
    </location>
</feature>
<feature type="active site" description="Proton donor" evidence="9">
    <location>
        <position position="128"/>
    </location>
</feature>
<dbReference type="PANTHER" id="PTHR43090:SF2">
    <property type="entry name" value="1-(5-PHOSPHORIBOSYL)-5-[(5-PHOSPHORIBOSYLAMINO)METHYLIDENEAMINO] IMIDAZOLE-4-CARBOXAMIDE ISOMERASE"/>
    <property type="match status" value="1"/>
</dbReference>
<evidence type="ECO:0000256" key="1">
    <source>
        <dbReference type="ARBA" id="ARBA00000901"/>
    </source>
</evidence>
<evidence type="ECO:0000313" key="12">
    <source>
        <dbReference type="Proteomes" id="UP001589670"/>
    </source>
</evidence>
<comment type="catalytic activity">
    <reaction evidence="1 9">
        <text>1-(5-phospho-beta-D-ribosyl)-5-[(5-phospho-beta-D-ribosylamino)methylideneamino]imidazole-4-carboxamide = 5-[(5-phospho-1-deoxy-D-ribulos-1-ylimino)methylamino]-1-(5-phospho-beta-D-ribosyl)imidazole-4-carboxamide</text>
        <dbReference type="Rhea" id="RHEA:15469"/>
        <dbReference type="ChEBI" id="CHEBI:58435"/>
        <dbReference type="ChEBI" id="CHEBI:58525"/>
        <dbReference type="EC" id="5.3.1.16"/>
    </reaction>
</comment>
<comment type="similarity">
    <text evidence="4 9 10">Belongs to the HisA/HisF family.</text>
</comment>
<gene>
    <name evidence="9" type="primary">hisA</name>
    <name evidence="11" type="ORF">ACFFU4_00245</name>
</gene>
<evidence type="ECO:0000256" key="7">
    <source>
        <dbReference type="ARBA" id="ARBA00023102"/>
    </source>
</evidence>
<evidence type="ECO:0000256" key="6">
    <source>
        <dbReference type="ARBA" id="ARBA00022605"/>
    </source>
</evidence>
<dbReference type="PANTHER" id="PTHR43090">
    <property type="entry name" value="1-(5-PHOSPHORIBOSYL)-5-[(5-PHOSPHORIBOSYLAMINO)METHYLIDENEAMINO] IMIDAZOLE-4-CARBOXAMIDE ISOMERASE"/>
    <property type="match status" value="1"/>
</dbReference>
<proteinExistence type="inferred from homology"/>
<evidence type="ECO:0000256" key="9">
    <source>
        <dbReference type="HAMAP-Rule" id="MF_01014"/>
    </source>
</evidence>
<organism evidence="11 12">
    <name type="scientific">Roseovarius ramblicola</name>
    <dbReference type="NCBI Taxonomy" id="2022336"/>
    <lineage>
        <taxon>Bacteria</taxon>
        <taxon>Pseudomonadati</taxon>
        <taxon>Pseudomonadota</taxon>
        <taxon>Alphaproteobacteria</taxon>
        <taxon>Rhodobacterales</taxon>
        <taxon>Roseobacteraceae</taxon>
        <taxon>Roseovarius</taxon>
    </lineage>
</organism>
<dbReference type="HAMAP" id="MF_01014">
    <property type="entry name" value="HisA"/>
    <property type="match status" value="1"/>
</dbReference>
<keyword evidence="6 9" id="KW-0028">Amino-acid biosynthesis</keyword>
<dbReference type="EMBL" id="JBHMEC010000001">
    <property type="protein sequence ID" value="MFB9148176.1"/>
    <property type="molecule type" value="Genomic_DNA"/>
</dbReference>
<comment type="subcellular location">
    <subcellularLocation>
        <location evidence="2 9">Cytoplasm</location>
    </subcellularLocation>
</comment>
<keyword evidence="7 9" id="KW-0368">Histidine biosynthesis</keyword>
<keyword evidence="8 9" id="KW-0413">Isomerase</keyword>
<evidence type="ECO:0000256" key="8">
    <source>
        <dbReference type="ARBA" id="ARBA00023235"/>
    </source>
</evidence>
<protein>
    <recommendedName>
        <fullName evidence="9">1-(5-phosphoribosyl)-5-[(5-phosphoribosylamino)methylideneamino] imidazole-4-carboxamide isomerase</fullName>
        <ecNumber evidence="9">5.3.1.16</ecNumber>
    </recommendedName>
    <alternativeName>
        <fullName evidence="9">Phosphoribosylformimino-5-aminoimidazole carboxamide ribotide isomerase</fullName>
    </alternativeName>
</protein>
<reference evidence="11 12" key="1">
    <citation type="submission" date="2024-09" db="EMBL/GenBank/DDBJ databases">
        <authorList>
            <person name="Sun Q."/>
            <person name="Mori K."/>
        </authorList>
    </citation>
    <scope>NUCLEOTIDE SEQUENCE [LARGE SCALE GENOMIC DNA]</scope>
    <source>
        <strain evidence="11 12">CECT 9424</strain>
    </source>
</reference>
<evidence type="ECO:0000256" key="2">
    <source>
        <dbReference type="ARBA" id="ARBA00004496"/>
    </source>
</evidence>
<dbReference type="InterPro" id="IPR023016">
    <property type="entry name" value="HisA/PriA"/>
</dbReference>
<evidence type="ECO:0000256" key="10">
    <source>
        <dbReference type="RuleBase" id="RU003657"/>
    </source>
</evidence>
<dbReference type="Pfam" id="PF00977">
    <property type="entry name" value="His_biosynth"/>
    <property type="match status" value="1"/>
</dbReference>
<dbReference type="Gene3D" id="3.20.20.70">
    <property type="entry name" value="Aldolase class I"/>
    <property type="match status" value="1"/>
</dbReference>
<dbReference type="EC" id="5.3.1.16" evidence="9"/>
<dbReference type="CDD" id="cd04732">
    <property type="entry name" value="HisA"/>
    <property type="match status" value="1"/>
</dbReference>
<evidence type="ECO:0000256" key="4">
    <source>
        <dbReference type="ARBA" id="ARBA00009667"/>
    </source>
</evidence>
<evidence type="ECO:0000256" key="3">
    <source>
        <dbReference type="ARBA" id="ARBA00005133"/>
    </source>
</evidence>